<evidence type="ECO:0000259" key="3">
    <source>
        <dbReference type="SMART" id="SM01307"/>
    </source>
</evidence>
<comment type="similarity">
    <text evidence="1">Belongs to the RICTOR family.</text>
</comment>
<dbReference type="OrthoDB" id="271111at2759"/>
<dbReference type="SUPFAM" id="SSF48371">
    <property type="entry name" value="ARM repeat"/>
    <property type="match status" value="1"/>
</dbReference>
<evidence type="ECO:0000256" key="2">
    <source>
        <dbReference type="SAM" id="MobiDB-lite"/>
    </source>
</evidence>
<feature type="domain" description="Rapamycin-insensitive companion of mTOR" evidence="5">
    <location>
        <begin position="991"/>
        <end position="1065"/>
    </location>
</feature>
<evidence type="ECO:0000259" key="5">
    <source>
        <dbReference type="SMART" id="SM01310"/>
    </source>
</evidence>
<keyword evidence="6" id="KW-1185">Reference proteome</keyword>
<accession>A0A6P8Y1G9</accession>
<dbReference type="SMART" id="SM01307">
    <property type="entry name" value="RICTOR_M"/>
    <property type="match status" value="1"/>
</dbReference>
<dbReference type="Pfam" id="PF14668">
    <property type="entry name" value="RICTOR_V"/>
    <property type="match status" value="1"/>
</dbReference>
<dbReference type="InterPro" id="IPR028268">
    <property type="entry name" value="Pianissimo_fam"/>
</dbReference>
<dbReference type="RefSeq" id="XP_034102932.1">
    <property type="nucleotide sequence ID" value="XM_034247041.2"/>
</dbReference>
<evidence type="ECO:0000313" key="7">
    <source>
        <dbReference type="RefSeq" id="XP_034102932.1"/>
    </source>
</evidence>
<feature type="compositionally biased region" description="Polar residues" evidence="2">
    <location>
        <begin position="1805"/>
        <end position="1857"/>
    </location>
</feature>
<dbReference type="PANTHER" id="PTHR13298">
    <property type="entry name" value="CYTOSOLIC REGULATOR PIANISSIMO"/>
    <property type="match status" value="1"/>
</dbReference>
<dbReference type="InterPro" id="IPR029451">
    <property type="entry name" value="RICTOR_M"/>
</dbReference>
<organism evidence="6 7">
    <name type="scientific">Drosophila albomicans</name>
    <name type="common">Fruit fly</name>
    <dbReference type="NCBI Taxonomy" id="7291"/>
    <lineage>
        <taxon>Eukaryota</taxon>
        <taxon>Metazoa</taxon>
        <taxon>Ecdysozoa</taxon>
        <taxon>Arthropoda</taxon>
        <taxon>Hexapoda</taxon>
        <taxon>Insecta</taxon>
        <taxon>Pterygota</taxon>
        <taxon>Neoptera</taxon>
        <taxon>Endopterygota</taxon>
        <taxon>Diptera</taxon>
        <taxon>Brachycera</taxon>
        <taxon>Muscomorpha</taxon>
        <taxon>Ephydroidea</taxon>
        <taxon>Drosophilidae</taxon>
        <taxon>Drosophila</taxon>
    </lineage>
</organism>
<feature type="region of interest" description="Disordered" evidence="2">
    <location>
        <begin position="1802"/>
        <end position="1857"/>
    </location>
</feature>
<dbReference type="InterPro" id="IPR029452">
    <property type="entry name" value="RICTOR_V"/>
</dbReference>
<feature type="region of interest" description="Disordered" evidence="2">
    <location>
        <begin position="1176"/>
        <end position="1197"/>
    </location>
</feature>
<dbReference type="Proteomes" id="UP000515160">
    <property type="component" value="Chromosome X"/>
</dbReference>
<dbReference type="GO" id="GO:0031932">
    <property type="term" value="C:TORC2 complex"/>
    <property type="evidence" value="ECO:0007669"/>
    <property type="project" value="InterPro"/>
</dbReference>
<feature type="domain" description="Rapamycin-insensitive companion of mTOR N-terminal" evidence="4">
    <location>
        <begin position="61"/>
        <end position="441"/>
    </location>
</feature>
<dbReference type="PANTHER" id="PTHR13298:SF11">
    <property type="entry name" value="RAPAMYCIN-INSENSITIVE COMPANION OF MTOR"/>
    <property type="match status" value="1"/>
</dbReference>
<evidence type="ECO:0000256" key="1">
    <source>
        <dbReference type="ARBA" id="ARBA00008878"/>
    </source>
</evidence>
<dbReference type="Pfam" id="PF14664">
    <property type="entry name" value="RICTOR_N"/>
    <property type="match status" value="1"/>
</dbReference>
<dbReference type="GO" id="GO:0043539">
    <property type="term" value="F:protein serine/threonine kinase activator activity"/>
    <property type="evidence" value="ECO:0007669"/>
    <property type="project" value="TreeGrafter"/>
</dbReference>
<evidence type="ECO:0000259" key="4">
    <source>
        <dbReference type="SMART" id="SM01308"/>
    </source>
</evidence>
<dbReference type="SMART" id="SM01303">
    <property type="entry name" value="RasGEF_N_2"/>
    <property type="match status" value="1"/>
</dbReference>
<gene>
    <name evidence="7" type="primary">LOC117567209</name>
</gene>
<dbReference type="SMART" id="SM01308">
    <property type="entry name" value="RICTOR_N"/>
    <property type="match status" value="1"/>
</dbReference>
<evidence type="ECO:0000313" key="6">
    <source>
        <dbReference type="Proteomes" id="UP000515160"/>
    </source>
</evidence>
<dbReference type="GeneID" id="117567209"/>
<protein>
    <submittedName>
        <fullName evidence="7">Rapamycin-insensitive companion of mTOR</fullName>
    </submittedName>
</protein>
<dbReference type="SMART" id="SM01310">
    <property type="entry name" value="RICTOR_V"/>
    <property type="match status" value="1"/>
</dbReference>
<proteinExistence type="inferred from homology"/>
<dbReference type="Pfam" id="PF14663">
    <property type="entry name" value="RasGEF_N_2"/>
    <property type="match status" value="1"/>
</dbReference>
<dbReference type="GO" id="GO:0051897">
    <property type="term" value="P:positive regulation of phosphatidylinositol 3-kinase/protein kinase B signal transduction"/>
    <property type="evidence" value="ECO:0007669"/>
    <property type="project" value="TreeGrafter"/>
</dbReference>
<sequence>MASLHSSWRFGKKRPKFQLRIKVSQDPEDFYRLDSKKSAAENAYDIYNMLCMEETRDTKRLFLLNALASLCLAASSGSPNNNLRFTTEELLFCLSASLVHTFTQVRAAALRTIRYTLRTSKDIKTFNSLQLQHLLCRSIDLMLKNDDERVQALKLVRKMLSIAPEDISPVVVRCLVSLADSGIEESDNLLRACLATLAEFAVLNPALLIVCGGVTSITRNVLECHNPRIAESLCGVLLYLLEWPQTRNICGVRLDCLAAPYCDFTYRLGIMDKNKDARELRYTSCRLALLSVLRSWTGTLEFCDPSKPSGLKAIVDVLYLNQIEVRKAILDLLYELLAVPQPSWTDDYVVALQTVDPSDFQDTWLLSNGFVMAEGRSILPSLAARAPNVVEQHLALLLYCFLETGLLNALVEVAVNSDQFVSVRTTILIGKIVQLMHTHLPADICSTSPALPTLVGHATQGNQQANAAVAALQNYQNMLRQRPASCSLFLDGIIQGGALIQTRLFRRNINAQDQTSALQLQDTAGAAAAAVAVASSSSSSLVRPYRGTATLDRPRLDSVSSSDESNSQTSSSLRSSFRLKRKFLPVFNLDSFRAFNRLLTGSHVLTQSDANAWDWEVVSSILRSNFIRKLDFSPGKFLNKFLKRLVDFFKPSNNRFSHQDLVPGQPLPAYVNAGLDLIDVLLSSNELECMRYITDYFSDISQHLLAVTTSNRAHDCLFSPQHMNNTMCQQYFLYIGRMCRSNKGIEVLKNTTVFEYLITLVKHTDHVCYVKLIVSGLNYSYEKMPRQVLEKALTLSKTRGGRLYATQFLTVLLRARLPNFEVWGLPLIIQQTKDPDRSVVLAAMDVLEEACHDKYYLEEIVSLWPNLQQLGYVGRLLMSRFYSVSRGLNSSKAHIEEEIKYWRNGYNKRYVLLVEADTHASLTLHVRNEDGYYSRRNCNQRTQTVPPNIAPHLYGQMVQTTQGMTALSKYADLPQLVDVITRGKCSDDAECLELKAAIWAICHASTHSNGITFFVELCARLYEKLVRLVTLCDVYSVRATCFSGLGLIAGTQAGANLLFKLNWLSVRHDRNTMWPVHQPEDWMSSQFTPARHHYEEVPPYNYMSIDDQINVSYYTGSCWNLDYGVGANTQQTQDVNNTTTTTTTTTTTDSVRTAGEEQMPFVRPPTTAIGVAAKSKTLPEGTTGRQGKHQRSLSESKTTDVISLLGGGGGGGTSAPGVAFYPMHYQHRIRYNSCTDSNTSGVSSCESVTGRTAAAAAAAANMSDFQQFALSPIPSMSNLLEPPILQAAKLLRRTSLLGTSFLPPALSPLAMKGYAQLRWLRAHSRPVFSESAAELYDFIDIVDRGEPQPRKYSWGESNRRIKVRSLDRQTMLNVFSRLSSEELQVPIPSLNAPKFLPTNDLQGPCYAGICLPKNVLDLFPTRNLSRTYVSCDIIDQDLTSLNLMNVRAQFSTFLNDSINNEAGDESSVISSLSDVSTSTSRKLTKQGAAASKHARSHCLHCTRSRRQQLLQTQTHSQDVNSGGDAVPMAPCELYSSAAAALVAAGMQAGPALSRKTASTGKQHLADMSFHSPESILSEDSLPDKLTASILYNVQRLANPVSAKQSKMALLELKQKHPHAFQDICLYSEACKTLGRSSYRMSARRFLQELFLDLNFDTFYVEPQLIIRSRKQPADDQAESIAASLLKMPTSPLVASTPATAASASTTLTSASLTATNAPSSGTAAALLSHKAQQKPKPTAQLASVYETSWENLLMEQSPSLGSPKTRGELFTAGARNELHIDDTTDDATYSDDNAKEENVIGTFVPKSSNRNSTASNSPPTQQSTPATIQLNTSEPTASNATAECPNPNTNSKPENDNLQYRRGRFYTLELDLSCTKNKFPITDRNRTATLPLKKDQDLASVTDGNSGNDTADIYMNVTKSLAASMAKPVGSLFCEKRLQTSKSEAVLGDGRGNGNGINNGNGIKWTATLSKQS</sequence>
<dbReference type="GO" id="GO:0038203">
    <property type="term" value="P:TORC2 signaling"/>
    <property type="evidence" value="ECO:0007669"/>
    <property type="project" value="TreeGrafter"/>
</dbReference>
<dbReference type="CTD" id="253260"/>
<dbReference type="Pfam" id="PF14666">
    <property type="entry name" value="RICTOR_M"/>
    <property type="match status" value="1"/>
</dbReference>
<name>A0A6P8Y1G9_DROAB</name>
<feature type="domain" description="Rapamycin-insensitive companion of mTOR middle" evidence="3">
    <location>
        <begin position="590"/>
        <end position="815"/>
    </location>
</feature>
<dbReference type="InterPro" id="IPR016024">
    <property type="entry name" value="ARM-type_fold"/>
</dbReference>
<dbReference type="InterPro" id="IPR029453">
    <property type="entry name" value="Rictor_IV"/>
</dbReference>
<dbReference type="InterPro" id="IPR028267">
    <property type="entry name" value="Pianissimo_N"/>
</dbReference>
<reference evidence="7" key="1">
    <citation type="submission" date="2025-08" db="UniProtKB">
        <authorList>
            <consortium name="RefSeq"/>
        </authorList>
    </citation>
    <scope>IDENTIFICATION</scope>
    <source>
        <strain evidence="7">15112-1751.03</strain>
        <tissue evidence="7">Whole Adult</tissue>
    </source>
</reference>